<evidence type="ECO:0000256" key="1">
    <source>
        <dbReference type="ARBA" id="ARBA00004123"/>
    </source>
</evidence>
<keyword evidence="2" id="KW-0235">DNA replication</keyword>
<feature type="region of interest" description="Disordered" evidence="6">
    <location>
        <begin position="212"/>
        <end position="338"/>
    </location>
</feature>
<evidence type="ECO:0000256" key="6">
    <source>
        <dbReference type="SAM" id="MobiDB-lite"/>
    </source>
</evidence>
<comment type="caution">
    <text evidence="8">The sequence shown here is derived from an EMBL/GenBank/DDBJ whole genome shotgun (WGS) entry which is preliminary data.</text>
</comment>
<evidence type="ECO:0000313" key="9">
    <source>
        <dbReference type="Proteomes" id="UP001642406"/>
    </source>
</evidence>
<feature type="domain" description="Transcription factor CBF/NF-Y/archaeal histone" evidence="7">
    <location>
        <begin position="84"/>
        <end position="147"/>
    </location>
</feature>
<dbReference type="CDD" id="cd22928">
    <property type="entry name" value="HFD_POLE3_DPB4"/>
    <property type="match status" value="1"/>
</dbReference>
<gene>
    <name evidence="8" type="ORF">SBRCBS47491_001968</name>
</gene>
<name>A0ABP0B301_9PEZI</name>
<dbReference type="InterPro" id="IPR051377">
    <property type="entry name" value="DNA_Pol-Epsilon_Subunit"/>
</dbReference>
<dbReference type="Gene3D" id="1.10.20.10">
    <property type="entry name" value="Histone, subunit A"/>
    <property type="match status" value="1"/>
</dbReference>
<dbReference type="PANTHER" id="PTHR46172">
    <property type="entry name" value="DNA POLYMERASE EPSILON SUBUNIT 3"/>
    <property type="match status" value="1"/>
</dbReference>
<evidence type="ECO:0000256" key="3">
    <source>
        <dbReference type="ARBA" id="ARBA00023242"/>
    </source>
</evidence>
<feature type="compositionally biased region" description="Low complexity" evidence="6">
    <location>
        <begin position="212"/>
        <end position="227"/>
    </location>
</feature>
<organism evidence="8 9">
    <name type="scientific">Sporothrix bragantina</name>
    <dbReference type="NCBI Taxonomy" id="671064"/>
    <lineage>
        <taxon>Eukaryota</taxon>
        <taxon>Fungi</taxon>
        <taxon>Dikarya</taxon>
        <taxon>Ascomycota</taxon>
        <taxon>Pezizomycotina</taxon>
        <taxon>Sordariomycetes</taxon>
        <taxon>Sordariomycetidae</taxon>
        <taxon>Ophiostomatales</taxon>
        <taxon>Ophiostomataceae</taxon>
        <taxon>Sporothrix</taxon>
    </lineage>
</organism>
<reference evidence="8 9" key="1">
    <citation type="submission" date="2024-01" db="EMBL/GenBank/DDBJ databases">
        <authorList>
            <person name="Allen C."/>
            <person name="Tagirdzhanova G."/>
        </authorList>
    </citation>
    <scope>NUCLEOTIDE SEQUENCE [LARGE SCALE GENOMIC DNA]</scope>
</reference>
<keyword evidence="9" id="KW-1185">Reference proteome</keyword>
<evidence type="ECO:0000313" key="8">
    <source>
        <dbReference type="EMBL" id="CAK7213916.1"/>
    </source>
</evidence>
<evidence type="ECO:0000256" key="4">
    <source>
        <dbReference type="ARBA" id="ARBA00039775"/>
    </source>
</evidence>
<proteinExistence type="predicted"/>
<comment type="subcellular location">
    <subcellularLocation>
        <location evidence="1">Nucleus</location>
    </subcellularLocation>
</comment>
<dbReference type="Proteomes" id="UP001642406">
    <property type="component" value="Unassembled WGS sequence"/>
</dbReference>
<evidence type="ECO:0000256" key="5">
    <source>
        <dbReference type="ARBA" id="ARBA00042096"/>
    </source>
</evidence>
<feature type="region of interest" description="Disordered" evidence="6">
    <location>
        <begin position="1"/>
        <end position="79"/>
    </location>
</feature>
<feature type="compositionally biased region" description="Acidic residues" evidence="6">
    <location>
        <begin position="263"/>
        <end position="338"/>
    </location>
</feature>
<dbReference type="InterPro" id="IPR003958">
    <property type="entry name" value="CBFA_NFYB_domain"/>
</dbReference>
<keyword evidence="3" id="KW-0539">Nucleus</keyword>
<feature type="compositionally biased region" description="Low complexity" evidence="6">
    <location>
        <begin position="15"/>
        <end position="24"/>
    </location>
</feature>
<dbReference type="EMBL" id="CAWUHC010000010">
    <property type="protein sequence ID" value="CAK7213916.1"/>
    <property type="molecule type" value="Genomic_DNA"/>
</dbReference>
<dbReference type="Pfam" id="PF00808">
    <property type="entry name" value="CBFD_NFYB_HMF"/>
    <property type="match status" value="1"/>
</dbReference>
<feature type="compositionally biased region" description="Basic and acidic residues" evidence="6">
    <location>
        <begin position="49"/>
        <end position="73"/>
    </location>
</feature>
<feature type="compositionally biased region" description="Basic and acidic residues" evidence="6">
    <location>
        <begin position="1"/>
        <end position="14"/>
    </location>
</feature>
<sequence length="338" mass="35507">MPPRKSDAAARKSDAGAAAPAAVTDEARPTTATSQAPSLAELVGTADPLEQRGAADARPATAEKEKEPSKPRNSDAVTIEDLNMPRSIITRLAKGVLPPNTQIQGSAITGMSKSATVFISHLANAANNITTNAGKKTIMPADVFAALDDIEFGFMREQLEAEFAKFNHIQTSKRSDYRKRVAAAKKGADATGGDDGDDADVSAMGADGDVSLAAESSPAGKAAAANKAKGRDVPPQAKKAKRAHETGSGKGGKANGSGAIAGDETDNNATEADEEDVEMAEEEEEEGHEQEDEEEEEEEDDEEEEEGDEEEEEGDEDEMEEREDAADDDEALDSDGSE</sequence>
<accession>A0ABP0B301</accession>
<protein>
    <recommendedName>
        <fullName evidence="4">DNA polymerase epsilon subunit D</fullName>
    </recommendedName>
    <alternativeName>
        <fullName evidence="5">DNA polymerase II subunit D</fullName>
    </alternativeName>
</protein>
<evidence type="ECO:0000256" key="2">
    <source>
        <dbReference type="ARBA" id="ARBA00022705"/>
    </source>
</evidence>
<dbReference type="InterPro" id="IPR009072">
    <property type="entry name" value="Histone-fold"/>
</dbReference>
<dbReference type="SUPFAM" id="SSF47113">
    <property type="entry name" value="Histone-fold"/>
    <property type="match status" value="1"/>
</dbReference>
<dbReference type="PANTHER" id="PTHR46172:SF1">
    <property type="entry name" value="DNA POLYMERASE EPSILON SUBUNIT 3"/>
    <property type="match status" value="1"/>
</dbReference>
<evidence type="ECO:0000259" key="7">
    <source>
        <dbReference type="Pfam" id="PF00808"/>
    </source>
</evidence>